<dbReference type="Proteomes" id="UP001066276">
    <property type="component" value="Chromosome 9"/>
</dbReference>
<dbReference type="EMBL" id="JANPWB010000013">
    <property type="protein sequence ID" value="KAJ1111303.1"/>
    <property type="molecule type" value="Genomic_DNA"/>
</dbReference>
<reference evidence="1" key="1">
    <citation type="journal article" date="2022" name="bioRxiv">
        <title>Sequencing and chromosome-scale assembly of the giantPleurodeles waltlgenome.</title>
        <authorList>
            <person name="Brown T."/>
            <person name="Elewa A."/>
            <person name="Iarovenko S."/>
            <person name="Subramanian E."/>
            <person name="Araus A.J."/>
            <person name="Petzold A."/>
            <person name="Susuki M."/>
            <person name="Suzuki K.-i.T."/>
            <person name="Hayashi T."/>
            <person name="Toyoda A."/>
            <person name="Oliveira C."/>
            <person name="Osipova E."/>
            <person name="Leigh N.D."/>
            <person name="Simon A."/>
            <person name="Yun M.H."/>
        </authorList>
    </citation>
    <scope>NUCLEOTIDE SEQUENCE</scope>
    <source>
        <strain evidence="1">20211129_DDA</strain>
        <tissue evidence="1">Liver</tissue>
    </source>
</reference>
<comment type="caution">
    <text evidence="1">The sequence shown here is derived from an EMBL/GenBank/DDBJ whole genome shotgun (WGS) entry which is preliminary data.</text>
</comment>
<name>A0AAV7NAB2_PLEWA</name>
<sequence>MKASPGSHHISPPRGPPAQLAWVPLRAAMEAPRRALNMETFSEDLRVHPHPWILLSLRGYNVEETQMPPALSRTAPSACHRKPQYH</sequence>
<protein>
    <submittedName>
        <fullName evidence="1">Uncharacterized protein</fullName>
    </submittedName>
</protein>
<accession>A0AAV7NAB2</accession>
<dbReference type="AlphaFoldDB" id="A0AAV7NAB2"/>
<gene>
    <name evidence="1" type="ORF">NDU88_008639</name>
</gene>
<evidence type="ECO:0000313" key="1">
    <source>
        <dbReference type="EMBL" id="KAJ1111303.1"/>
    </source>
</evidence>
<keyword evidence="2" id="KW-1185">Reference proteome</keyword>
<evidence type="ECO:0000313" key="2">
    <source>
        <dbReference type="Proteomes" id="UP001066276"/>
    </source>
</evidence>
<organism evidence="1 2">
    <name type="scientific">Pleurodeles waltl</name>
    <name type="common">Iberian ribbed newt</name>
    <dbReference type="NCBI Taxonomy" id="8319"/>
    <lineage>
        <taxon>Eukaryota</taxon>
        <taxon>Metazoa</taxon>
        <taxon>Chordata</taxon>
        <taxon>Craniata</taxon>
        <taxon>Vertebrata</taxon>
        <taxon>Euteleostomi</taxon>
        <taxon>Amphibia</taxon>
        <taxon>Batrachia</taxon>
        <taxon>Caudata</taxon>
        <taxon>Salamandroidea</taxon>
        <taxon>Salamandridae</taxon>
        <taxon>Pleurodelinae</taxon>
        <taxon>Pleurodeles</taxon>
    </lineage>
</organism>
<proteinExistence type="predicted"/>